<dbReference type="EnsemblMetazoa" id="G26571.1">
    <property type="protein sequence ID" value="G26571.1:cds"/>
    <property type="gene ID" value="G26571"/>
</dbReference>
<evidence type="ECO:0000313" key="4">
    <source>
        <dbReference type="Proteomes" id="UP000005408"/>
    </source>
</evidence>
<protein>
    <submittedName>
        <fullName evidence="2 3">Uncharacterized protein</fullName>
    </submittedName>
</protein>
<dbReference type="EnsemblMetazoa" id="G26571.2">
    <property type="protein sequence ID" value="G26571.2:cds"/>
    <property type="gene ID" value="G26571"/>
</dbReference>
<dbReference type="OrthoDB" id="6127261at2759"/>
<keyword evidence="1" id="KW-1133">Transmembrane helix</keyword>
<keyword evidence="1" id="KW-0472">Membrane</keyword>
<evidence type="ECO:0000256" key="1">
    <source>
        <dbReference type="SAM" id="Phobius"/>
    </source>
</evidence>
<proteinExistence type="predicted"/>
<dbReference type="HOGENOM" id="CLU_2308743_0_0_1"/>
<dbReference type="Proteomes" id="UP000005408">
    <property type="component" value="Unassembled WGS sequence"/>
</dbReference>
<reference evidence="3" key="2">
    <citation type="submission" date="2022-08" db="UniProtKB">
        <authorList>
            <consortium name="EnsemblMetazoa"/>
        </authorList>
    </citation>
    <scope>IDENTIFICATION</scope>
    <source>
        <strain evidence="3">05x7-T-G4-1.051#20</strain>
    </source>
</reference>
<accession>K1R4R5</accession>
<evidence type="ECO:0000313" key="3">
    <source>
        <dbReference type="EnsemblMetazoa" id="G26571.1:cds"/>
    </source>
</evidence>
<keyword evidence="1" id="KW-0812">Transmembrane</keyword>
<dbReference type="AlphaFoldDB" id="K1R4R5"/>
<organism evidence="2">
    <name type="scientific">Magallana gigas</name>
    <name type="common">Pacific oyster</name>
    <name type="synonym">Crassostrea gigas</name>
    <dbReference type="NCBI Taxonomy" id="29159"/>
    <lineage>
        <taxon>Eukaryota</taxon>
        <taxon>Metazoa</taxon>
        <taxon>Spiralia</taxon>
        <taxon>Lophotrochozoa</taxon>
        <taxon>Mollusca</taxon>
        <taxon>Bivalvia</taxon>
        <taxon>Autobranchia</taxon>
        <taxon>Pteriomorphia</taxon>
        <taxon>Ostreida</taxon>
        <taxon>Ostreoidea</taxon>
        <taxon>Ostreidae</taxon>
        <taxon>Magallana</taxon>
    </lineage>
</organism>
<sequence length="100" mass="11684">MLTKSNLLFNVSRNVIQKRFGHAPTPAEAKELAKKYGMTMDNLPVRAGNFKEMNAAHQAKNTRYMLLSSLGLVVVLYYAWHKRVFTTHQMFRYPKNMYEK</sequence>
<name>K1R4R5_MAGGI</name>
<dbReference type="KEGG" id="crg:105348829"/>
<feature type="transmembrane region" description="Helical" evidence="1">
    <location>
        <begin position="62"/>
        <end position="80"/>
    </location>
</feature>
<evidence type="ECO:0000313" key="2">
    <source>
        <dbReference type="EMBL" id="EKC36190.1"/>
    </source>
</evidence>
<dbReference type="EMBL" id="JH818478">
    <property type="protein sequence ID" value="EKC36190.1"/>
    <property type="molecule type" value="Genomic_DNA"/>
</dbReference>
<dbReference type="OMA" id="WHKRVFT"/>
<gene>
    <name evidence="2" type="ORF">CGI_10005411</name>
</gene>
<reference evidence="2" key="1">
    <citation type="journal article" date="2012" name="Nature">
        <title>The oyster genome reveals stress adaptation and complexity of shell formation.</title>
        <authorList>
            <person name="Zhang G."/>
            <person name="Fang X."/>
            <person name="Guo X."/>
            <person name="Li L."/>
            <person name="Luo R."/>
            <person name="Xu F."/>
            <person name="Yang P."/>
            <person name="Zhang L."/>
            <person name="Wang X."/>
            <person name="Qi H."/>
            <person name="Xiong Z."/>
            <person name="Que H."/>
            <person name="Xie Y."/>
            <person name="Holland P.W."/>
            <person name="Paps J."/>
            <person name="Zhu Y."/>
            <person name="Wu F."/>
            <person name="Chen Y."/>
            <person name="Wang J."/>
            <person name="Peng C."/>
            <person name="Meng J."/>
            <person name="Yang L."/>
            <person name="Liu J."/>
            <person name="Wen B."/>
            <person name="Zhang N."/>
            <person name="Huang Z."/>
            <person name="Zhu Q."/>
            <person name="Feng Y."/>
            <person name="Mount A."/>
            <person name="Hedgecock D."/>
            <person name="Xu Z."/>
            <person name="Liu Y."/>
            <person name="Domazet-Loso T."/>
            <person name="Du Y."/>
            <person name="Sun X."/>
            <person name="Zhang S."/>
            <person name="Liu B."/>
            <person name="Cheng P."/>
            <person name="Jiang X."/>
            <person name="Li J."/>
            <person name="Fan D."/>
            <person name="Wang W."/>
            <person name="Fu W."/>
            <person name="Wang T."/>
            <person name="Wang B."/>
            <person name="Zhang J."/>
            <person name="Peng Z."/>
            <person name="Li Y."/>
            <person name="Li N."/>
            <person name="Wang J."/>
            <person name="Chen M."/>
            <person name="He Y."/>
            <person name="Tan F."/>
            <person name="Song X."/>
            <person name="Zheng Q."/>
            <person name="Huang R."/>
            <person name="Yang H."/>
            <person name="Du X."/>
            <person name="Chen L."/>
            <person name="Yang M."/>
            <person name="Gaffney P.M."/>
            <person name="Wang S."/>
            <person name="Luo L."/>
            <person name="She Z."/>
            <person name="Ming Y."/>
            <person name="Huang W."/>
            <person name="Zhang S."/>
            <person name="Huang B."/>
            <person name="Zhang Y."/>
            <person name="Qu T."/>
            <person name="Ni P."/>
            <person name="Miao G."/>
            <person name="Wang J."/>
            <person name="Wang Q."/>
            <person name="Steinberg C.E."/>
            <person name="Wang H."/>
            <person name="Li N."/>
            <person name="Qian L."/>
            <person name="Zhang G."/>
            <person name="Li Y."/>
            <person name="Yang H."/>
            <person name="Liu X."/>
            <person name="Wang J."/>
            <person name="Yin Y."/>
            <person name="Wang J."/>
        </authorList>
    </citation>
    <scope>NUCLEOTIDE SEQUENCE [LARGE SCALE GENOMIC DNA]</scope>
    <source>
        <strain evidence="2">05x7-T-G4-1.051#20</strain>
    </source>
</reference>
<keyword evidence="4" id="KW-1185">Reference proteome</keyword>